<accession>A0A9P4KBI8</accession>
<dbReference type="AlphaFoldDB" id="A0A9P4KBI8"/>
<dbReference type="EMBL" id="ML986600">
    <property type="protein sequence ID" value="KAF2266214.1"/>
    <property type="molecule type" value="Genomic_DNA"/>
</dbReference>
<proteinExistence type="predicted"/>
<comment type="caution">
    <text evidence="1">The sequence shown here is derived from an EMBL/GenBank/DDBJ whole genome shotgun (WGS) entry which is preliminary data.</text>
</comment>
<reference evidence="2" key="1">
    <citation type="journal article" date="2020" name="Stud. Mycol.">
        <title>101 Dothideomycetes genomes: A test case for predicting lifestyles and emergence of pathogens.</title>
        <authorList>
            <person name="Haridas S."/>
            <person name="Albert R."/>
            <person name="Binder M."/>
            <person name="Bloem J."/>
            <person name="LaButti K."/>
            <person name="Salamov A."/>
            <person name="Andreopoulos B."/>
            <person name="Baker S."/>
            <person name="Barry K."/>
            <person name="Bills G."/>
            <person name="Bluhm B."/>
            <person name="Cannon C."/>
            <person name="Castanera R."/>
            <person name="Culley D."/>
            <person name="Daum C."/>
            <person name="Ezra D."/>
            <person name="Gonzalez J."/>
            <person name="Henrissat B."/>
            <person name="Kuo A."/>
            <person name="Liang C."/>
            <person name="Lipzen A."/>
            <person name="Lutzoni F."/>
            <person name="Magnuson J."/>
            <person name="Mondo S."/>
            <person name="Nolan M."/>
            <person name="Ohm R."/>
            <person name="Pangilinan J."/>
            <person name="Park H.-J."/>
            <person name="Ramirez L."/>
            <person name="Alfaro M."/>
            <person name="Sun H."/>
            <person name="Tritt A."/>
            <person name="Yoshinaga Y."/>
            <person name="Zwiers L.-H."/>
            <person name="Turgeon B."/>
            <person name="Goodwin S."/>
            <person name="Spatafora J."/>
            <person name="Crous P."/>
            <person name="Grigoriev I."/>
        </authorList>
    </citation>
    <scope>NUCLEOTIDE SEQUENCE [LARGE SCALE GENOMIC DNA]</scope>
    <source>
        <strain evidence="2">CBS 304.66</strain>
    </source>
</reference>
<protein>
    <submittedName>
        <fullName evidence="1">Uncharacterized protein</fullName>
    </submittedName>
</protein>
<dbReference type="Proteomes" id="UP000800093">
    <property type="component" value="Unassembled WGS sequence"/>
</dbReference>
<evidence type="ECO:0000313" key="2">
    <source>
        <dbReference type="Proteomes" id="UP000800093"/>
    </source>
</evidence>
<organism evidence="1 2">
    <name type="scientific">Lojkania enalia</name>
    <dbReference type="NCBI Taxonomy" id="147567"/>
    <lineage>
        <taxon>Eukaryota</taxon>
        <taxon>Fungi</taxon>
        <taxon>Dikarya</taxon>
        <taxon>Ascomycota</taxon>
        <taxon>Pezizomycotina</taxon>
        <taxon>Dothideomycetes</taxon>
        <taxon>Pleosporomycetidae</taxon>
        <taxon>Pleosporales</taxon>
        <taxon>Pleosporales incertae sedis</taxon>
        <taxon>Lojkania</taxon>
    </lineage>
</organism>
<evidence type="ECO:0000313" key="1">
    <source>
        <dbReference type="EMBL" id="KAF2266214.1"/>
    </source>
</evidence>
<gene>
    <name evidence="1" type="ORF">CC78DRAFT_161809</name>
</gene>
<keyword evidence="2" id="KW-1185">Reference proteome</keyword>
<sequence>MQSPASPSPPNQRPWKKTCARLLLVLAPVIQHHYFPPPSIHPHNTSGPARASAFSASTTASRLRVSPSKLACSSPPVRGVRCAAGAKPDLRC</sequence>
<name>A0A9P4KBI8_9PLEO</name>